<sequence>MSNVYVVDSTAKRTQVKVTAATYMREVLEQACKGRRLNPENYALKTATDKFVDLSQPFRYSGLTAGAKLQLVQASRSPGVVNVAIQLPDTAGGTRISDKFPSTTSLWLVLRKFEDGVAASTQSTQKLNLTQRAVPDNVGEGAGRLLYEQPCLSMMQRTVEGFQDLQKTLGQLGLNGGTVLMRLSFKNSGRPLEEAMKEISEHFSSTQNTVEGGSSGTGEVAEHSESGVANGGIYAPSTEVVTSPQAESKADEPSGLAVIEPVPTTTQPAIEDQNYNVTSGTPSQQMSAEQIPTVSSTANGISIYRPPTSSTPAAALAPDDPTAFEPSIDQARALQNSLQSLTQNKRLKSDKEIAELETTKQQQLAAVKNVVVRVQYPDQHQIELTITSTETASDLYARVRETLRGPSEPFDLRHTSAKGQQETLPPNSTKRLVHDFAFRGRVLVRLAPPFTSSSSPQARANLTLKPDLMADAKELKVELLASQQAAMATAEQEAGAKGNGTGKGKGRAGTGDVEARMKKFLGFGGKK</sequence>
<evidence type="ECO:0000259" key="2">
    <source>
        <dbReference type="Pfam" id="PF11470"/>
    </source>
</evidence>
<feature type="region of interest" description="Disordered" evidence="1">
    <location>
        <begin position="406"/>
        <end position="427"/>
    </location>
</feature>
<dbReference type="EMBL" id="JAVRRL010000027">
    <property type="protein sequence ID" value="KAK5112941.1"/>
    <property type="molecule type" value="Genomic_DNA"/>
</dbReference>
<feature type="compositionally biased region" description="Gly residues" evidence="1">
    <location>
        <begin position="497"/>
        <end position="509"/>
    </location>
</feature>
<dbReference type="InterPro" id="IPR029071">
    <property type="entry name" value="Ubiquitin-like_domsf"/>
</dbReference>
<feature type="compositionally biased region" description="Low complexity" evidence="1">
    <location>
        <begin position="486"/>
        <end position="496"/>
    </location>
</feature>
<dbReference type="PANTHER" id="PTHR46467">
    <property type="entry name" value="TETHER CONTAINING UBX DOMAIN FOR GLUT4"/>
    <property type="match status" value="1"/>
</dbReference>
<feature type="compositionally biased region" description="Polar residues" evidence="1">
    <location>
        <begin position="203"/>
        <end position="212"/>
    </location>
</feature>
<feature type="compositionally biased region" description="Polar residues" evidence="1">
    <location>
        <begin position="417"/>
        <end position="427"/>
    </location>
</feature>
<dbReference type="GO" id="GO:0006886">
    <property type="term" value="P:intracellular protein transport"/>
    <property type="evidence" value="ECO:0007669"/>
    <property type="project" value="TreeGrafter"/>
</dbReference>
<evidence type="ECO:0000313" key="3">
    <source>
        <dbReference type="EMBL" id="KAK5112941.1"/>
    </source>
</evidence>
<proteinExistence type="predicted"/>
<feature type="domain" description="TUG ubiquitin-like" evidence="2">
    <location>
        <begin position="7"/>
        <end position="71"/>
    </location>
</feature>
<accession>A0AAN7TF57</accession>
<dbReference type="Gene3D" id="3.10.20.90">
    <property type="entry name" value="Phosphatidylinositol 3-kinase Catalytic Subunit, Chain A, domain 1"/>
    <property type="match status" value="1"/>
</dbReference>
<evidence type="ECO:0000256" key="1">
    <source>
        <dbReference type="SAM" id="MobiDB-lite"/>
    </source>
</evidence>
<dbReference type="InterPro" id="IPR021569">
    <property type="entry name" value="TUG-UBL1"/>
</dbReference>
<feature type="region of interest" description="Disordered" evidence="1">
    <location>
        <begin position="486"/>
        <end position="512"/>
    </location>
</feature>
<protein>
    <recommendedName>
        <fullName evidence="2">TUG ubiquitin-like domain-containing protein</fullName>
    </recommendedName>
</protein>
<dbReference type="SUPFAM" id="SSF54236">
    <property type="entry name" value="Ubiquitin-like"/>
    <property type="match status" value="1"/>
</dbReference>
<gene>
    <name evidence="3" type="ORF">LTR62_003763</name>
</gene>
<dbReference type="GO" id="GO:0012506">
    <property type="term" value="C:vesicle membrane"/>
    <property type="evidence" value="ECO:0007669"/>
    <property type="project" value="TreeGrafter"/>
</dbReference>
<dbReference type="CDD" id="cd17075">
    <property type="entry name" value="UBX1_UBXN9"/>
    <property type="match status" value="1"/>
</dbReference>
<comment type="caution">
    <text evidence="3">The sequence shown here is derived from an EMBL/GenBank/DDBJ whole genome shotgun (WGS) entry which is preliminary data.</text>
</comment>
<dbReference type="Pfam" id="PF11470">
    <property type="entry name" value="TUG-UBL1"/>
    <property type="match status" value="1"/>
</dbReference>
<dbReference type="GO" id="GO:0005634">
    <property type="term" value="C:nucleus"/>
    <property type="evidence" value="ECO:0007669"/>
    <property type="project" value="TreeGrafter"/>
</dbReference>
<feature type="region of interest" description="Disordered" evidence="1">
    <location>
        <begin position="203"/>
        <end position="235"/>
    </location>
</feature>
<dbReference type="InterPro" id="IPR059238">
    <property type="entry name" value="UBX1_UBXN9"/>
</dbReference>
<reference evidence="3" key="1">
    <citation type="submission" date="2023-08" db="EMBL/GenBank/DDBJ databases">
        <title>Black Yeasts Isolated from many extreme environments.</title>
        <authorList>
            <person name="Coleine C."/>
            <person name="Stajich J.E."/>
            <person name="Selbmann L."/>
        </authorList>
    </citation>
    <scope>NUCLEOTIDE SEQUENCE</scope>
    <source>
        <strain evidence="3">CCFEE 5401</strain>
    </source>
</reference>
<dbReference type="AlphaFoldDB" id="A0AAN7TF57"/>
<dbReference type="Proteomes" id="UP001310890">
    <property type="component" value="Unassembled WGS sequence"/>
</dbReference>
<evidence type="ECO:0000313" key="4">
    <source>
        <dbReference type="Proteomes" id="UP001310890"/>
    </source>
</evidence>
<dbReference type="PANTHER" id="PTHR46467:SF1">
    <property type="entry name" value="TETHER CONTAINING UBX DOMAIN FOR GLUT4"/>
    <property type="match status" value="1"/>
</dbReference>
<dbReference type="CDD" id="cd16105">
    <property type="entry name" value="Ubl_ASPSCR1_like"/>
    <property type="match status" value="1"/>
</dbReference>
<organism evidence="3 4">
    <name type="scientific">Meristemomyces frigidus</name>
    <dbReference type="NCBI Taxonomy" id="1508187"/>
    <lineage>
        <taxon>Eukaryota</taxon>
        <taxon>Fungi</taxon>
        <taxon>Dikarya</taxon>
        <taxon>Ascomycota</taxon>
        <taxon>Pezizomycotina</taxon>
        <taxon>Dothideomycetes</taxon>
        <taxon>Dothideomycetidae</taxon>
        <taxon>Mycosphaerellales</taxon>
        <taxon>Teratosphaeriaceae</taxon>
        <taxon>Meristemomyces</taxon>
    </lineage>
</organism>
<name>A0AAN7TF57_9PEZI</name>
<dbReference type="GO" id="GO:0005737">
    <property type="term" value="C:cytoplasm"/>
    <property type="evidence" value="ECO:0007669"/>
    <property type="project" value="TreeGrafter"/>
</dbReference>